<evidence type="ECO:0000256" key="5">
    <source>
        <dbReference type="PROSITE-ProRule" id="PRU00266"/>
    </source>
</evidence>
<feature type="compositionally biased region" description="Pro residues" evidence="6">
    <location>
        <begin position="178"/>
        <end position="203"/>
    </location>
</feature>
<dbReference type="InterPro" id="IPR000999">
    <property type="entry name" value="RNase_III_dom"/>
</dbReference>
<comment type="caution">
    <text evidence="8">The sequence shown here is derived from an EMBL/GenBank/DDBJ whole genome shotgun (WGS) entry which is preliminary data.</text>
</comment>
<dbReference type="OrthoDB" id="3353871at2759"/>
<protein>
    <recommendedName>
        <fullName evidence="7">DRBM domain-containing protein</fullName>
    </recommendedName>
</protein>
<dbReference type="AlphaFoldDB" id="A0A550CMQ2"/>
<dbReference type="PANTHER" id="PTHR11207">
    <property type="entry name" value="RIBONUCLEASE III"/>
    <property type="match status" value="1"/>
</dbReference>
<dbReference type="SUPFAM" id="SSF54768">
    <property type="entry name" value="dsRNA-binding domain-like"/>
    <property type="match status" value="1"/>
</dbReference>
<evidence type="ECO:0000313" key="9">
    <source>
        <dbReference type="Proteomes" id="UP000320762"/>
    </source>
</evidence>
<evidence type="ECO:0000256" key="4">
    <source>
        <dbReference type="ARBA" id="ARBA00022884"/>
    </source>
</evidence>
<dbReference type="Proteomes" id="UP000320762">
    <property type="component" value="Unassembled WGS sequence"/>
</dbReference>
<dbReference type="PROSITE" id="PS50137">
    <property type="entry name" value="DS_RBD"/>
    <property type="match status" value="1"/>
</dbReference>
<dbReference type="SUPFAM" id="SSF69065">
    <property type="entry name" value="RNase III domain-like"/>
    <property type="match status" value="1"/>
</dbReference>
<keyword evidence="2" id="KW-0255">Endonuclease</keyword>
<dbReference type="GO" id="GO:0003725">
    <property type="term" value="F:double-stranded RNA binding"/>
    <property type="evidence" value="ECO:0007669"/>
    <property type="project" value="TreeGrafter"/>
</dbReference>
<keyword evidence="1" id="KW-0540">Nuclease</keyword>
<evidence type="ECO:0000259" key="7">
    <source>
        <dbReference type="PROSITE" id="PS50137"/>
    </source>
</evidence>
<keyword evidence="4 5" id="KW-0694">RNA-binding</keyword>
<sequence>MAGLPPLPKIEGDLDCLLDVFTHDSLRDEGEMGQMNNDYGNTARLREVGERVLELAVTFHYYNDSQDGMLTAEEIVMRRQEALSNDKINHWMDAYELKAKIKAAPSERAAARSSPELNNFFKKYVGAIYVRQGMDVVQTWISRLLNPDIEPILAPGRHTSPPQQQHQHYQQQQDVTMAPPPPPPTTAPPPMPAGAPPGTPAPMIPGGNGVTLSLMNQTAMQKGFAVNYDASQTGPPHAPTWSVRCILNGNEYGTGTGTSQKKAKELAAKEAFERLGWARG</sequence>
<evidence type="ECO:0000256" key="3">
    <source>
        <dbReference type="ARBA" id="ARBA00022801"/>
    </source>
</evidence>
<dbReference type="InterPro" id="IPR014720">
    <property type="entry name" value="dsRBD_dom"/>
</dbReference>
<dbReference type="GO" id="GO:0006396">
    <property type="term" value="P:RNA processing"/>
    <property type="evidence" value="ECO:0007669"/>
    <property type="project" value="InterPro"/>
</dbReference>
<evidence type="ECO:0000256" key="2">
    <source>
        <dbReference type="ARBA" id="ARBA00022759"/>
    </source>
</evidence>
<dbReference type="GO" id="GO:0004525">
    <property type="term" value="F:ribonuclease III activity"/>
    <property type="evidence" value="ECO:0007669"/>
    <property type="project" value="InterPro"/>
</dbReference>
<dbReference type="STRING" id="97359.A0A550CMQ2"/>
<dbReference type="InterPro" id="IPR036389">
    <property type="entry name" value="RNase_III_sf"/>
</dbReference>
<organism evidence="8 9">
    <name type="scientific">Schizophyllum amplum</name>
    <dbReference type="NCBI Taxonomy" id="97359"/>
    <lineage>
        <taxon>Eukaryota</taxon>
        <taxon>Fungi</taxon>
        <taxon>Dikarya</taxon>
        <taxon>Basidiomycota</taxon>
        <taxon>Agaricomycotina</taxon>
        <taxon>Agaricomycetes</taxon>
        <taxon>Agaricomycetidae</taxon>
        <taxon>Agaricales</taxon>
        <taxon>Schizophyllaceae</taxon>
        <taxon>Schizophyllum</taxon>
    </lineage>
</organism>
<dbReference type="Pfam" id="PF00035">
    <property type="entry name" value="dsrm"/>
    <property type="match status" value="1"/>
</dbReference>
<dbReference type="SMART" id="SM00358">
    <property type="entry name" value="DSRM"/>
    <property type="match status" value="1"/>
</dbReference>
<feature type="domain" description="DRBM" evidence="7">
    <location>
        <begin position="210"/>
        <end position="277"/>
    </location>
</feature>
<dbReference type="Gene3D" id="1.10.1520.10">
    <property type="entry name" value="Ribonuclease III domain"/>
    <property type="match status" value="1"/>
</dbReference>
<evidence type="ECO:0000313" key="8">
    <source>
        <dbReference type="EMBL" id="TRM66039.1"/>
    </source>
</evidence>
<keyword evidence="9" id="KW-1185">Reference proteome</keyword>
<dbReference type="SMART" id="SM00535">
    <property type="entry name" value="RIBOc"/>
    <property type="match status" value="1"/>
</dbReference>
<dbReference type="PANTHER" id="PTHR11207:SF0">
    <property type="entry name" value="RIBONUCLEASE 3"/>
    <property type="match status" value="1"/>
</dbReference>
<dbReference type="GO" id="GO:0005634">
    <property type="term" value="C:nucleus"/>
    <property type="evidence" value="ECO:0007669"/>
    <property type="project" value="TreeGrafter"/>
</dbReference>
<dbReference type="GO" id="GO:0010468">
    <property type="term" value="P:regulation of gene expression"/>
    <property type="evidence" value="ECO:0007669"/>
    <property type="project" value="TreeGrafter"/>
</dbReference>
<evidence type="ECO:0000256" key="6">
    <source>
        <dbReference type="SAM" id="MobiDB-lite"/>
    </source>
</evidence>
<feature type="region of interest" description="Disordered" evidence="6">
    <location>
        <begin position="152"/>
        <end position="207"/>
    </location>
</feature>
<gene>
    <name evidence="8" type="ORF">BD626DRAFT_486582</name>
</gene>
<feature type="compositionally biased region" description="Low complexity" evidence="6">
    <location>
        <begin position="163"/>
        <end position="177"/>
    </location>
</feature>
<evidence type="ECO:0000256" key="1">
    <source>
        <dbReference type="ARBA" id="ARBA00022722"/>
    </source>
</evidence>
<proteinExistence type="predicted"/>
<keyword evidence="3" id="KW-0378">Hydrolase</keyword>
<accession>A0A550CMQ2</accession>
<name>A0A550CMQ2_9AGAR</name>
<reference evidence="8 9" key="1">
    <citation type="journal article" date="2019" name="New Phytol.">
        <title>Comparative genomics reveals unique wood-decay strategies and fruiting body development in the Schizophyllaceae.</title>
        <authorList>
            <person name="Almasi E."/>
            <person name="Sahu N."/>
            <person name="Krizsan K."/>
            <person name="Balint B."/>
            <person name="Kovacs G.M."/>
            <person name="Kiss B."/>
            <person name="Cseklye J."/>
            <person name="Drula E."/>
            <person name="Henrissat B."/>
            <person name="Nagy I."/>
            <person name="Chovatia M."/>
            <person name="Adam C."/>
            <person name="LaButti K."/>
            <person name="Lipzen A."/>
            <person name="Riley R."/>
            <person name="Grigoriev I.V."/>
            <person name="Nagy L.G."/>
        </authorList>
    </citation>
    <scope>NUCLEOTIDE SEQUENCE [LARGE SCALE GENOMIC DNA]</scope>
    <source>
        <strain evidence="8 9">NL-1724</strain>
    </source>
</reference>
<dbReference type="Gene3D" id="3.30.160.20">
    <property type="match status" value="1"/>
</dbReference>
<dbReference type="EMBL" id="VDMD01000004">
    <property type="protein sequence ID" value="TRM66039.1"/>
    <property type="molecule type" value="Genomic_DNA"/>
</dbReference>
<dbReference type="CDD" id="cd00593">
    <property type="entry name" value="RIBOc"/>
    <property type="match status" value="1"/>
</dbReference>